<accession>A0A4Y2I8A0</accession>
<comment type="caution">
    <text evidence="1">The sequence shown here is derived from an EMBL/GenBank/DDBJ whole genome shotgun (WGS) entry which is preliminary data.</text>
</comment>
<gene>
    <name evidence="1" type="ORF">AVEN_258870_1</name>
</gene>
<dbReference type="Proteomes" id="UP000499080">
    <property type="component" value="Unassembled WGS sequence"/>
</dbReference>
<evidence type="ECO:0000313" key="2">
    <source>
        <dbReference type="Proteomes" id="UP000499080"/>
    </source>
</evidence>
<reference evidence="1 2" key="1">
    <citation type="journal article" date="2019" name="Sci. Rep.">
        <title>Orb-weaving spider Araneus ventricosus genome elucidates the spidroin gene catalogue.</title>
        <authorList>
            <person name="Kono N."/>
            <person name="Nakamura H."/>
            <person name="Ohtoshi R."/>
            <person name="Moran D.A.P."/>
            <person name="Shinohara A."/>
            <person name="Yoshida Y."/>
            <person name="Fujiwara M."/>
            <person name="Mori M."/>
            <person name="Tomita M."/>
            <person name="Arakawa K."/>
        </authorList>
    </citation>
    <scope>NUCLEOTIDE SEQUENCE [LARGE SCALE GENOMIC DNA]</scope>
</reference>
<dbReference type="EMBL" id="BGPR01002432">
    <property type="protein sequence ID" value="GBM73326.1"/>
    <property type="molecule type" value="Genomic_DNA"/>
</dbReference>
<organism evidence="1 2">
    <name type="scientific">Araneus ventricosus</name>
    <name type="common">Orbweaver spider</name>
    <name type="synonym">Epeira ventricosa</name>
    <dbReference type="NCBI Taxonomy" id="182803"/>
    <lineage>
        <taxon>Eukaryota</taxon>
        <taxon>Metazoa</taxon>
        <taxon>Ecdysozoa</taxon>
        <taxon>Arthropoda</taxon>
        <taxon>Chelicerata</taxon>
        <taxon>Arachnida</taxon>
        <taxon>Araneae</taxon>
        <taxon>Araneomorphae</taxon>
        <taxon>Entelegynae</taxon>
        <taxon>Araneoidea</taxon>
        <taxon>Araneidae</taxon>
        <taxon>Araneus</taxon>
    </lineage>
</organism>
<protein>
    <submittedName>
        <fullName evidence="1">Uncharacterized protein</fullName>
    </submittedName>
</protein>
<evidence type="ECO:0000313" key="1">
    <source>
        <dbReference type="EMBL" id="GBM73326.1"/>
    </source>
</evidence>
<proteinExistence type="predicted"/>
<name>A0A4Y2I8A0_ARAVE</name>
<dbReference type="AlphaFoldDB" id="A0A4Y2I8A0"/>
<keyword evidence="2" id="KW-1185">Reference proteome</keyword>
<sequence length="77" mass="8836">MKTSDIKYGKNKETDDEEEENVILMEEYEDDDFEATDGAEMQEKSHVIKGHLGRHSAPGKKQTIGAEGRIFQELFFL</sequence>